<feature type="compositionally biased region" description="Polar residues" evidence="1">
    <location>
        <begin position="320"/>
        <end position="329"/>
    </location>
</feature>
<dbReference type="OrthoDB" id="6423603at2759"/>
<accession>A0A316U6T1</accession>
<evidence type="ECO:0000313" key="3">
    <source>
        <dbReference type="EMBL" id="PWN20966.1"/>
    </source>
</evidence>
<evidence type="ECO:0000256" key="1">
    <source>
        <dbReference type="SAM" id="MobiDB-lite"/>
    </source>
</evidence>
<evidence type="ECO:0000313" key="4">
    <source>
        <dbReference type="Proteomes" id="UP000245942"/>
    </source>
</evidence>
<gene>
    <name evidence="3" type="ORF">BCV69DRAFT_277100</name>
</gene>
<reference evidence="3 4" key="1">
    <citation type="journal article" date="2018" name="Mol. Biol. Evol.">
        <title>Broad Genomic Sampling Reveals a Smut Pathogenic Ancestry of the Fungal Clade Ustilaginomycotina.</title>
        <authorList>
            <person name="Kijpornyongpan T."/>
            <person name="Mondo S.J."/>
            <person name="Barry K."/>
            <person name="Sandor L."/>
            <person name="Lee J."/>
            <person name="Lipzen A."/>
            <person name="Pangilinan J."/>
            <person name="LaButti K."/>
            <person name="Hainaut M."/>
            <person name="Henrissat B."/>
            <person name="Grigoriev I.V."/>
            <person name="Spatafora J.W."/>
            <person name="Aime M.C."/>
        </authorList>
    </citation>
    <scope>NUCLEOTIDE SEQUENCE [LARGE SCALE GENOMIC DNA]</scope>
    <source>
        <strain evidence="3 4">MCA 4718</strain>
    </source>
</reference>
<dbReference type="PANTHER" id="PTHR40370">
    <property type="entry name" value="EXPRESSED PROTEIN"/>
    <property type="match status" value="1"/>
</dbReference>
<dbReference type="PANTHER" id="PTHR40370:SF1">
    <property type="entry name" value="DUF3074 DOMAIN-CONTAINING PROTEIN"/>
    <property type="match status" value="1"/>
</dbReference>
<feature type="compositionally biased region" description="Low complexity" evidence="1">
    <location>
        <begin position="473"/>
        <end position="484"/>
    </location>
</feature>
<dbReference type="EMBL" id="KZ819326">
    <property type="protein sequence ID" value="PWN20966.1"/>
    <property type="molecule type" value="Genomic_DNA"/>
</dbReference>
<feature type="region of interest" description="Disordered" evidence="1">
    <location>
        <begin position="393"/>
        <end position="548"/>
    </location>
</feature>
<dbReference type="RefSeq" id="XP_025348126.1">
    <property type="nucleotide sequence ID" value="XM_025491138.1"/>
</dbReference>
<evidence type="ECO:0000259" key="2">
    <source>
        <dbReference type="Pfam" id="PF11274"/>
    </source>
</evidence>
<dbReference type="Proteomes" id="UP000245942">
    <property type="component" value="Unassembled WGS sequence"/>
</dbReference>
<feature type="compositionally biased region" description="Low complexity" evidence="1">
    <location>
        <begin position="342"/>
        <end position="362"/>
    </location>
</feature>
<proteinExistence type="predicted"/>
<sequence>MTIPTLLDYPLHAAPIAEERLPLRGADPTPLLLALVKQSFELIRSSEAWRKGKAYGSADEPMKGGKILTLSCPSDMEGRLKKCAWHARFSQHKPDECKLDFDEFFDGLGSEEHTPNEGEYVPDIVETLKIDTIIPGRAEIWRNSYHLGGPLISNRDFLELVVTIPLPPSPAPFSRAHEEVVTRQIATTHRLASDPGAPSRGRRSFVVISVPVSHHAAPERSDFVRAKYASVEGVWEGQSSQGSEQPQVEWFMAVQSDTAGKVPLMFQEMAMADKIRHDVPLFFDWLRKRREKSGKKPAPKSSAQANAMPMHMDKGDNSHLESGNTSLKGGSTRPESRVDSQAPPESSVASVGPAAAVGTTGAQGNDQHAPQYPAYGDQTAQHEQNGAYVPQQESNQDYPAQNGYEGQHASQHENVSAVSGTGAEYPSTSTGKSSAMPSKTVPAAEEASVGNGAPPHAGQGSSQHQRSGAAPPLSSNYLMGSSSSSGGGSGLGKGVSHGSTGEQNMEGQNSAANEGWEATSGTYGDGTAPSLEEQMARQTQEYSTTHQQ</sequence>
<dbReference type="GeneID" id="37012872"/>
<feature type="compositionally biased region" description="Polar residues" evidence="1">
    <location>
        <begin position="408"/>
        <end position="419"/>
    </location>
</feature>
<name>A0A316U6T1_9BASI</name>
<dbReference type="InterPro" id="IPR023393">
    <property type="entry name" value="START-like_dom_sf"/>
</dbReference>
<feature type="domain" description="DUF3074" evidence="2">
    <location>
        <begin position="85"/>
        <end position="286"/>
    </location>
</feature>
<keyword evidence="4" id="KW-1185">Reference proteome</keyword>
<dbReference type="SUPFAM" id="SSF55961">
    <property type="entry name" value="Bet v1-like"/>
    <property type="match status" value="1"/>
</dbReference>
<organism evidence="3 4">
    <name type="scientific">Pseudomicrostroma glucosiphilum</name>
    <dbReference type="NCBI Taxonomy" id="1684307"/>
    <lineage>
        <taxon>Eukaryota</taxon>
        <taxon>Fungi</taxon>
        <taxon>Dikarya</taxon>
        <taxon>Basidiomycota</taxon>
        <taxon>Ustilaginomycotina</taxon>
        <taxon>Exobasidiomycetes</taxon>
        <taxon>Microstromatales</taxon>
        <taxon>Microstromatales incertae sedis</taxon>
        <taxon>Pseudomicrostroma</taxon>
    </lineage>
</organism>
<feature type="compositionally biased region" description="Polar residues" evidence="1">
    <location>
        <begin position="536"/>
        <end position="548"/>
    </location>
</feature>
<feature type="compositionally biased region" description="Polar residues" evidence="1">
    <location>
        <begin position="500"/>
        <end position="512"/>
    </location>
</feature>
<dbReference type="Pfam" id="PF11274">
    <property type="entry name" value="DUF3074"/>
    <property type="match status" value="1"/>
</dbReference>
<dbReference type="Gene3D" id="3.30.530.20">
    <property type="match status" value="1"/>
</dbReference>
<feature type="compositionally biased region" description="Polar residues" evidence="1">
    <location>
        <begin position="426"/>
        <end position="437"/>
    </location>
</feature>
<dbReference type="AlphaFoldDB" id="A0A316U6T1"/>
<protein>
    <recommendedName>
        <fullName evidence="2">DUF3074 domain-containing protein</fullName>
    </recommendedName>
</protein>
<feature type="region of interest" description="Disordered" evidence="1">
    <location>
        <begin position="290"/>
        <end position="374"/>
    </location>
</feature>
<feature type="compositionally biased region" description="Gly residues" evidence="1">
    <location>
        <begin position="485"/>
        <end position="495"/>
    </location>
</feature>
<dbReference type="InterPro" id="IPR024500">
    <property type="entry name" value="DUF3074"/>
</dbReference>